<evidence type="ECO:0000256" key="1">
    <source>
        <dbReference type="PROSITE-ProRule" id="PRU00176"/>
    </source>
</evidence>
<evidence type="ECO:0000313" key="4">
    <source>
        <dbReference type="EMBL" id="MCI05132.1"/>
    </source>
</evidence>
<dbReference type="CDD" id="cd00590">
    <property type="entry name" value="RRM_SF"/>
    <property type="match status" value="1"/>
</dbReference>
<evidence type="ECO:0000313" key="5">
    <source>
        <dbReference type="Proteomes" id="UP000265520"/>
    </source>
</evidence>
<protein>
    <submittedName>
        <fullName evidence="4">RNA recognition motif</fullName>
    </submittedName>
</protein>
<name>A0A392P079_9FABA</name>
<dbReference type="EMBL" id="LXQA010057635">
    <property type="protein sequence ID" value="MCI05132.1"/>
    <property type="molecule type" value="Genomic_DNA"/>
</dbReference>
<keyword evidence="1" id="KW-0694">RNA-binding</keyword>
<dbReference type="AlphaFoldDB" id="A0A392P079"/>
<dbReference type="SMART" id="SM00360">
    <property type="entry name" value="RRM"/>
    <property type="match status" value="1"/>
</dbReference>
<reference evidence="4 5" key="1">
    <citation type="journal article" date="2018" name="Front. Plant Sci.">
        <title>Red Clover (Trifolium pratense) and Zigzag Clover (T. medium) - A Picture of Genomic Similarities and Differences.</title>
        <authorList>
            <person name="Dluhosova J."/>
            <person name="Istvanek J."/>
            <person name="Nedelnik J."/>
            <person name="Repkova J."/>
        </authorList>
    </citation>
    <scope>NUCLEOTIDE SEQUENCE [LARGE SCALE GENOMIC DNA]</scope>
    <source>
        <strain evidence="5">cv. 10/8</strain>
        <tissue evidence="4">Leaf</tissue>
    </source>
</reference>
<dbReference type="InterPro" id="IPR035979">
    <property type="entry name" value="RBD_domain_sf"/>
</dbReference>
<dbReference type="PROSITE" id="PS50102">
    <property type="entry name" value="RRM"/>
    <property type="match status" value="1"/>
</dbReference>
<dbReference type="InterPro" id="IPR012677">
    <property type="entry name" value="Nucleotide-bd_a/b_plait_sf"/>
</dbReference>
<organism evidence="4 5">
    <name type="scientific">Trifolium medium</name>
    <dbReference type="NCBI Taxonomy" id="97028"/>
    <lineage>
        <taxon>Eukaryota</taxon>
        <taxon>Viridiplantae</taxon>
        <taxon>Streptophyta</taxon>
        <taxon>Embryophyta</taxon>
        <taxon>Tracheophyta</taxon>
        <taxon>Spermatophyta</taxon>
        <taxon>Magnoliopsida</taxon>
        <taxon>eudicotyledons</taxon>
        <taxon>Gunneridae</taxon>
        <taxon>Pentapetalae</taxon>
        <taxon>rosids</taxon>
        <taxon>fabids</taxon>
        <taxon>Fabales</taxon>
        <taxon>Fabaceae</taxon>
        <taxon>Papilionoideae</taxon>
        <taxon>50 kb inversion clade</taxon>
        <taxon>NPAAA clade</taxon>
        <taxon>Hologalegina</taxon>
        <taxon>IRL clade</taxon>
        <taxon>Trifolieae</taxon>
        <taxon>Trifolium</taxon>
    </lineage>
</organism>
<feature type="compositionally biased region" description="Basic and acidic residues" evidence="2">
    <location>
        <begin position="65"/>
        <end position="75"/>
    </location>
</feature>
<evidence type="ECO:0000259" key="3">
    <source>
        <dbReference type="PROSITE" id="PS50102"/>
    </source>
</evidence>
<dbReference type="InterPro" id="IPR000504">
    <property type="entry name" value="RRM_dom"/>
</dbReference>
<feature type="compositionally biased region" description="Basic and acidic residues" evidence="2">
    <location>
        <begin position="1"/>
        <end position="15"/>
    </location>
</feature>
<feature type="compositionally biased region" description="Basic residues" evidence="2">
    <location>
        <begin position="76"/>
        <end position="85"/>
    </location>
</feature>
<feature type="region of interest" description="Disordered" evidence="2">
    <location>
        <begin position="1"/>
        <end position="85"/>
    </location>
</feature>
<dbReference type="Proteomes" id="UP000265520">
    <property type="component" value="Unassembled WGS sequence"/>
</dbReference>
<evidence type="ECO:0000256" key="2">
    <source>
        <dbReference type="SAM" id="MobiDB-lite"/>
    </source>
</evidence>
<feature type="non-terminal residue" evidence="4">
    <location>
        <position position="271"/>
    </location>
</feature>
<dbReference type="Pfam" id="PF00076">
    <property type="entry name" value="RRM_1"/>
    <property type="match status" value="1"/>
</dbReference>
<dbReference type="GO" id="GO:0003723">
    <property type="term" value="F:RNA binding"/>
    <property type="evidence" value="ECO:0007669"/>
    <property type="project" value="UniProtKB-UniRule"/>
</dbReference>
<accession>A0A392P079</accession>
<comment type="caution">
    <text evidence="4">The sequence shown here is derived from an EMBL/GenBank/DDBJ whole genome shotgun (WGS) entry which is preliminary data.</text>
</comment>
<keyword evidence="5" id="KW-1185">Reference proteome</keyword>
<proteinExistence type="predicted"/>
<dbReference type="Gene3D" id="3.30.70.330">
    <property type="match status" value="1"/>
</dbReference>
<sequence>MRGRSRERVSARDGGRGFCPRQPHRSFTPAVSKHRVGRGPSRVPQIGGDRGDWQDVQPRRWKATRQGDRSMDRRQGFKRHSGLRSRSRARRHSWDGYRYHDRVRDASWGSERDRPFSRAVRSRLQFDGDRNIAADHSRVVDDGRRGFAAISPYRTRVAQEPVSDDVVVTGFKRLVTFYFTNFPDHVTHFYLRKVFEVCGILEHVFVAKKLNVRGNRYGFVRFSNVWDVTKLLHAINDISFGHLRLWAKVARFDRKNEKGDVKGMRVKGDRD</sequence>
<dbReference type="SUPFAM" id="SSF54928">
    <property type="entry name" value="RNA-binding domain, RBD"/>
    <property type="match status" value="1"/>
</dbReference>
<feature type="domain" description="RRM" evidence="3">
    <location>
        <begin position="175"/>
        <end position="252"/>
    </location>
</feature>